<feature type="region of interest" description="Disordered" evidence="1">
    <location>
        <begin position="219"/>
        <end position="279"/>
    </location>
</feature>
<feature type="region of interest" description="Disordered" evidence="1">
    <location>
        <begin position="890"/>
        <end position="915"/>
    </location>
</feature>
<feature type="region of interest" description="Disordered" evidence="1">
    <location>
        <begin position="158"/>
        <end position="191"/>
    </location>
</feature>
<feature type="compositionally biased region" description="Basic residues" evidence="1">
    <location>
        <begin position="903"/>
        <end position="914"/>
    </location>
</feature>
<evidence type="ECO:0000313" key="3">
    <source>
        <dbReference type="Proteomes" id="UP000521943"/>
    </source>
</evidence>
<feature type="compositionally biased region" description="Basic and acidic residues" evidence="1">
    <location>
        <begin position="469"/>
        <end position="480"/>
    </location>
</feature>
<feature type="compositionally biased region" description="Basic residues" evidence="1">
    <location>
        <begin position="232"/>
        <end position="245"/>
    </location>
</feature>
<feature type="region of interest" description="Disordered" evidence="1">
    <location>
        <begin position="407"/>
        <end position="500"/>
    </location>
</feature>
<dbReference type="Proteomes" id="UP000521943">
    <property type="component" value="Unassembled WGS sequence"/>
</dbReference>
<feature type="region of interest" description="Disordered" evidence="1">
    <location>
        <begin position="782"/>
        <end position="835"/>
    </location>
</feature>
<dbReference type="AlphaFoldDB" id="A0A8H6M3F9"/>
<dbReference type="OrthoDB" id="3067341at2759"/>
<comment type="caution">
    <text evidence="2">The sequence shown here is derived from an EMBL/GenBank/DDBJ whole genome shotgun (WGS) entry which is preliminary data.</text>
</comment>
<accession>A0A8H6M3F9</accession>
<organism evidence="2 3">
    <name type="scientific">Ephemerocybe angulata</name>
    <dbReference type="NCBI Taxonomy" id="980116"/>
    <lineage>
        <taxon>Eukaryota</taxon>
        <taxon>Fungi</taxon>
        <taxon>Dikarya</taxon>
        <taxon>Basidiomycota</taxon>
        <taxon>Agaricomycotina</taxon>
        <taxon>Agaricomycetes</taxon>
        <taxon>Agaricomycetidae</taxon>
        <taxon>Agaricales</taxon>
        <taxon>Agaricineae</taxon>
        <taxon>Psathyrellaceae</taxon>
        <taxon>Ephemerocybe</taxon>
    </lineage>
</organism>
<feature type="compositionally biased region" description="Polar residues" evidence="1">
    <location>
        <begin position="249"/>
        <end position="271"/>
    </location>
</feature>
<reference evidence="2 3" key="1">
    <citation type="submission" date="2020-07" db="EMBL/GenBank/DDBJ databases">
        <title>Comparative genomics of pyrophilous fungi reveals a link between fire events and developmental genes.</title>
        <authorList>
            <consortium name="DOE Joint Genome Institute"/>
            <person name="Steindorff A.S."/>
            <person name="Carver A."/>
            <person name="Calhoun S."/>
            <person name="Stillman K."/>
            <person name="Liu H."/>
            <person name="Lipzen A."/>
            <person name="Pangilinan J."/>
            <person name="Labutti K."/>
            <person name="Bruns T.D."/>
            <person name="Grigoriev I.V."/>
        </authorList>
    </citation>
    <scope>NUCLEOTIDE SEQUENCE [LARGE SCALE GENOMIC DNA]</scope>
    <source>
        <strain evidence="2 3">CBS 144469</strain>
    </source>
</reference>
<protein>
    <submittedName>
        <fullName evidence="2">Uncharacterized protein</fullName>
    </submittedName>
</protein>
<proteinExistence type="predicted"/>
<evidence type="ECO:0000313" key="2">
    <source>
        <dbReference type="EMBL" id="KAF6753155.1"/>
    </source>
</evidence>
<feature type="compositionally biased region" description="Acidic residues" evidence="1">
    <location>
        <begin position="416"/>
        <end position="442"/>
    </location>
</feature>
<gene>
    <name evidence="2" type="ORF">DFP72DRAFT_1131756</name>
</gene>
<dbReference type="EMBL" id="JACGCI010000041">
    <property type="protein sequence ID" value="KAF6753155.1"/>
    <property type="molecule type" value="Genomic_DNA"/>
</dbReference>
<name>A0A8H6M3F9_9AGAR</name>
<evidence type="ECO:0000256" key="1">
    <source>
        <dbReference type="SAM" id="MobiDB-lite"/>
    </source>
</evidence>
<keyword evidence="3" id="KW-1185">Reference proteome</keyword>
<sequence length="1014" mass="110962">MSGKGVRDGQTLYRHERIVHLLAYIYGAYIVPKLISYRGLRASVGQWLITGRCGANIEAVTVQSRWSDGRFPKKALRALICFDLTNDEISPGRFGSGGNRTMASGIVLGRCINPKCTFGCAAFFCPTDPESLLSASQRLGQRCLCACYGNQHAKETSGPDIMPAPVTQSAPPPPSASASTGPQSHAPHVPLNSFSDAARLAKERVDKLAMENARYQAAFDTSTQHAAPGLSGRKKKGAGSSKSKRARSDSPTNISGNKKANTASTKGSSSRVPRPPKLSASQKCDFLVSFLPETNRIYEEGNPGVDQPSPQDLRALQLAGHVVTVYADANMSPREIDRHFRSALARLDQGKGKRALLKLFALANGEDLSYTDLYSMRVPYHRQGQTRSEFKNILYIAGPKSAGTIEVPGYRKVESEGEESGSEESGDGGDDGEGDEESEGEAGESNATDSDVDEKLDHGGGAAETVTPDENRKSKDESKLRASSAEQSETEPDTPEKLDSSSFVLAHRLSYNLRGAKGNFWWPEPPHTYPYSLAFRRLDGMLHPALAAFKKDPSPATLQDLRSALSKFIPSLAFLIELDDALSEPSAEANSNIEFEEVFRLGPAGLEPLIAMGHRLYHFLKMSGAVEAVGLKACNEIIAVLEPSGLAILNLIKLFRDGVDRSNFDPPGFADLRQVLNSQVSYFKDATEAQTLRILDLSFDTATVEDFKDALIADFGSLVEPSKIPDDALLLGCYGIHGLIDVFDYLLDELPLDHILHDDLYDVFQPFAMTLSRKISNFKKSYTKKKGKATKKAEGPAPSGPRTRRQQQQQDGEEEAGKEPSGSKAEPMVISDDDHCDHSGPIIISDDSEIEWTESVKEAMFGKPGARAGASSGRAPYPSVNEKYRKEEVPIPPKPLACDTGKPKPKPKPKPKKIARGEFQLPNVEILAEIRRLASAKNVNRMVLLQTVLRRMPHPNVKRRRVWDDVKDTTPERTWKKMQLIYHPDKNGHDTTLAPGTLELFTSIVQLVNHAIMV</sequence>